<evidence type="ECO:0000256" key="1">
    <source>
        <dbReference type="SAM" id="MobiDB-lite"/>
    </source>
</evidence>
<organism evidence="2 3">
    <name type="scientific">Phytophthora fragariaefolia</name>
    <dbReference type="NCBI Taxonomy" id="1490495"/>
    <lineage>
        <taxon>Eukaryota</taxon>
        <taxon>Sar</taxon>
        <taxon>Stramenopiles</taxon>
        <taxon>Oomycota</taxon>
        <taxon>Peronosporomycetes</taxon>
        <taxon>Peronosporales</taxon>
        <taxon>Peronosporaceae</taxon>
        <taxon>Phytophthora</taxon>
    </lineage>
</organism>
<comment type="caution">
    <text evidence="2">The sequence shown here is derived from an EMBL/GenBank/DDBJ whole genome shotgun (WGS) entry which is preliminary data.</text>
</comment>
<dbReference type="OrthoDB" id="127061at2759"/>
<feature type="compositionally biased region" description="Low complexity" evidence="1">
    <location>
        <begin position="456"/>
        <end position="468"/>
    </location>
</feature>
<accession>A0A9W6X366</accession>
<feature type="compositionally biased region" description="Polar residues" evidence="1">
    <location>
        <begin position="406"/>
        <end position="423"/>
    </location>
</feature>
<feature type="compositionally biased region" description="Basic and acidic residues" evidence="1">
    <location>
        <begin position="392"/>
        <end position="405"/>
    </location>
</feature>
<evidence type="ECO:0000313" key="2">
    <source>
        <dbReference type="EMBL" id="GMF28427.1"/>
    </source>
</evidence>
<proteinExistence type="predicted"/>
<gene>
    <name evidence="2" type="ORF">Pfra01_000588300</name>
</gene>
<sequence>MYESPGTETDDRTAYRVGKLRAVQAPAMDLLPTVTLEVRGQWRQVKLDTGAHVDELVVEHDTMDFLIGEDWMYDRGVKIDFVSGEMKRYHDDNKLVVPFMGVRTAAQRTTRMAKVWLLRRAKVRTQTVRNVDVSVPAEDGAVGFLHTLFSMGKASTCTTTHATKTSELVASFRNIVCVLEHQLRASTRQANRRVDSCQQLVDHLRRMVDQRDKDLQRMSKVVAERDIASSALQGVASSYFEHVPEAAAVISPGGADCALRFANQTIVYQRRVIQRQKNVLRRNGRISVTDPALALAAATDAPGLSPGDLALNARLCRLLEARWPELSQAQPGKVREITLRVIGPVATSSAPVSLPLSSAAPTSNSSAAALALTTADFNVPSTEPRRVPGSPFHRDHLTPETRPRQVNEQSSSGCQAQQGNQVSDQDDRVTAKPGKTAKPAAPTPPASGQSASTLGTAAVSAPTSPASSGKVSNSTGGATSLPDVLRLPIVTLRTRAAQAVSSDSRVPAQMTIWRDPPFFHLGSARCWDRIMGSCVVEIQKETVDGKPRVRSTPSALSGLAAFADVYAAQHPSQRRALFPDGPLFMSADALRRVRARQTSPKSAPHVEIVAEYWFKCRGDRQRNDQAGTGVQLWQKYSHERKRRSDALRSVLTELYGTLYKAVTEFDAASNTPEPQLDSELYFDPSVPFEPPANLPWFPTSADWCKSALDIDVGDPWRAWWFRMPELHPYNVDFRPRHPKFPVFGSAESDLSQVQSLVDEDVVLAESAPPTCSPSAPTPPNREGLDIFGSSEGSPDVTL</sequence>
<dbReference type="AlphaFoldDB" id="A0A9W6X366"/>
<name>A0A9W6X366_9STRA</name>
<reference evidence="2" key="1">
    <citation type="submission" date="2023-04" db="EMBL/GenBank/DDBJ databases">
        <title>Phytophthora fragariaefolia NBRC 109709.</title>
        <authorList>
            <person name="Ichikawa N."/>
            <person name="Sato H."/>
            <person name="Tonouchi N."/>
        </authorList>
    </citation>
    <scope>NUCLEOTIDE SEQUENCE</scope>
    <source>
        <strain evidence="2">NBRC 109709</strain>
    </source>
</reference>
<keyword evidence="3" id="KW-1185">Reference proteome</keyword>
<feature type="region of interest" description="Disordered" evidence="1">
    <location>
        <begin position="379"/>
        <end position="480"/>
    </location>
</feature>
<dbReference type="EMBL" id="BSXT01000477">
    <property type="protein sequence ID" value="GMF28427.1"/>
    <property type="molecule type" value="Genomic_DNA"/>
</dbReference>
<feature type="compositionally biased region" description="Polar residues" evidence="1">
    <location>
        <begin position="469"/>
        <end position="478"/>
    </location>
</feature>
<evidence type="ECO:0000313" key="3">
    <source>
        <dbReference type="Proteomes" id="UP001165121"/>
    </source>
</evidence>
<feature type="region of interest" description="Disordered" evidence="1">
    <location>
        <begin position="766"/>
        <end position="798"/>
    </location>
</feature>
<protein>
    <submittedName>
        <fullName evidence="2">Unnamed protein product</fullName>
    </submittedName>
</protein>
<feature type="compositionally biased region" description="Low complexity" evidence="1">
    <location>
        <begin position="431"/>
        <end position="440"/>
    </location>
</feature>
<dbReference type="Proteomes" id="UP001165121">
    <property type="component" value="Unassembled WGS sequence"/>
</dbReference>